<comment type="caution">
    <text evidence="1">The sequence shown here is derived from an EMBL/GenBank/DDBJ whole genome shotgun (WGS) entry which is preliminary data.</text>
</comment>
<evidence type="ECO:0000313" key="2">
    <source>
        <dbReference type="Proteomes" id="UP000230002"/>
    </source>
</evidence>
<protein>
    <submittedName>
        <fullName evidence="1">Uncharacterized protein</fullName>
    </submittedName>
</protein>
<proteinExistence type="predicted"/>
<name>A0A2G8S4H2_9APHY</name>
<gene>
    <name evidence="1" type="ORF">GSI_08720</name>
</gene>
<evidence type="ECO:0000313" key="1">
    <source>
        <dbReference type="EMBL" id="PIL28676.1"/>
    </source>
</evidence>
<dbReference type="AlphaFoldDB" id="A0A2G8S4H2"/>
<keyword evidence="2" id="KW-1185">Reference proteome</keyword>
<organism evidence="1 2">
    <name type="scientific">Ganoderma sinense ZZ0214-1</name>
    <dbReference type="NCBI Taxonomy" id="1077348"/>
    <lineage>
        <taxon>Eukaryota</taxon>
        <taxon>Fungi</taxon>
        <taxon>Dikarya</taxon>
        <taxon>Basidiomycota</taxon>
        <taxon>Agaricomycotina</taxon>
        <taxon>Agaricomycetes</taxon>
        <taxon>Polyporales</taxon>
        <taxon>Polyporaceae</taxon>
        <taxon>Ganoderma</taxon>
    </lineage>
</organism>
<sequence length="142" mass="15309">MRASLSVQPGGSANPLILPNRERRCRCRCIARCMYVCSVCNTTLRRLQTTLNDGGDSGKRGGGCEGSDTNEIIQYGGREGDGPKGYCTWAAAWQPPMRRGSKCGDIYLKGPDAKIEKPHATIIGEDDDEGDPGIRMQVMTGG</sequence>
<reference evidence="1 2" key="1">
    <citation type="journal article" date="2015" name="Sci. Rep.">
        <title>Chromosome-level genome map provides insights into diverse defense mechanisms in the medicinal fungus Ganoderma sinense.</title>
        <authorList>
            <person name="Zhu Y."/>
            <person name="Xu J."/>
            <person name="Sun C."/>
            <person name="Zhou S."/>
            <person name="Xu H."/>
            <person name="Nelson D.R."/>
            <person name="Qian J."/>
            <person name="Song J."/>
            <person name="Luo H."/>
            <person name="Xiang L."/>
            <person name="Li Y."/>
            <person name="Xu Z."/>
            <person name="Ji A."/>
            <person name="Wang L."/>
            <person name="Lu S."/>
            <person name="Hayward A."/>
            <person name="Sun W."/>
            <person name="Li X."/>
            <person name="Schwartz D.C."/>
            <person name="Wang Y."/>
            <person name="Chen S."/>
        </authorList>
    </citation>
    <scope>NUCLEOTIDE SEQUENCE [LARGE SCALE GENOMIC DNA]</scope>
    <source>
        <strain evidence="1 2">ZZ0214-1</strain>
    </source>
</reference>
<dbReference type="EMBL" id="AYKW01000023">
    <property type="protein sequence ID" value="PIL28676.1"/>
    <property type="molecule type" value="Genomic_DNA"/>
</dbReference>
<accession>A0A2G8S4H2</accession>
<dbReference type="Proteomes" id="UP000230002">
    <property type="component" value="Unassembled WGS sequence"/>
</dbReference>